<evidence type="ECO:0000256" key="10">
    <source>
        <dbReference type="ARBA" id="ARBA00023128"/>
    </source>
</evidence>
<dbReference type="InterPro" id="IPR044528">
    <property type="entry name" value="POD-like_MBL-fold"/>
</dbReference>
<evidence type="ECO:0000256" key="2">
    <source>
        <dbReference type="ARBA" id="ARBA00004173"/>
    </source>
</evidence>
<dbReference type="GO" id="GO:0070813">
    <property type="term" value="P:hydrogen sulfide metabolic process"/>
    <property type="evidence" value="ECO:0007669"/>
    <property type="project" value="TreeGrafter"/>
</dbReference>
<evidence type="ECO:0000313" key="17">
    <source>
        <dbReference type="EnsemblMetazoa" id="XP_019757177.1"/>
    </source>
</evidence>
<dbReference type="Pfam" id="PF00753">
    <property type="entry name" value="Lactamase_B"/>
    <property type="match status" value="1"/>
</dbReference>
<dbReference type="InterPro" id="IPR001279">
    <property type="entry name" value="Metallo-B-lactamas"/>
</dbReference>
<comment type="subunit">
    <text evidence="12">Homodimer. Monomer. Interacts with TST. May interact with RELA.</text>
</comment>
<dbReference type="FunFam" id="3.60.15.10:FF:000013">
    <property type="entry name" value="Persulfide dioxygenase ETHE1, mitochondrial"/>
    <property type="match status" value="1"/>
</dbReference>
<reference evidence="17" key="2">
    <citation type="submission" date="2024-08" db="UniProtKB">
        <authorList>
            <consortium name="EnsemblMetazoa"/>
        </authorList>
    </citation>
    <scope>IDENTIFICATION</scope>
</reference>
<proteinExistence type="inferred from homology"/>
<dbReference type="GO" id="GO:0005739">
    <property type="term" value="C:mitochondrion"/>
    <property type="evidence" value="ECO:0007669"/>
    <property type="project" value="UniProtKB-SubCell"/>
</dbReference>
<dbReference type="InterPro" id="IPR036866">
    <property type="entry name" value="RibonucZ/Hydroxyglut_hydro"/>
</dbReference>
<dbReference type="PANTHER" id="PTHR43084:SF1">
    <property type="entry name" value="PERSULFIDE DIOXYGENASE ETHE1, MITOCHONDRIAL"/>
    <property type="match status" value="1"/>
</dbReference>
<dbReference type="Proteomes" id="UP000019118">
    <property type="component" value="Unassembled WGS sequence"/>
</dbReference>
<evidence type="ECO:0000313" key="18">
    <source>
        <dbReference type="Proteomes" id="UP000019118"/>
    </source>
</evidence>
<keyword evidence="4" id="KW-0479">Metal-binding</keyword>
<keyword evidence="5" id="KW-0809">Transit peptide</keyword>
<comment type="subcellular location">
    <subcellularLocation>
        <location evidence="2">Mitochondrion</location>
    </subcellularLocation>
</comment>
<evidence type="ECO:0000256" key="12">
    <source>
        <dbReference type="ARBA" id="ARBA00065219"/>
    </source>
</evidence>
<dbReference type="GO" id="GO:0031123">
    <property type="term" value="P:RNA 3'-end processing"/>
    <property type="evidence" value="ECO:0007669"/>
    <property type="project" value="UniProtKB-ARBA"/>
</dbReference>
<keyword evidence="9" id="KW-0408">Iron</keyword>
<keyword evidence="7" id="KW-0007">Acetylation</keyword>
<evidence type="ECO:0000256" key="7">
    <source>
        <dbReference type="ARBA" id="ARBA00022990"/>
    </source>
</evidence>
<keyword evidence="8" id="KW-0560">Oxidoreductase</keyword>
<comment type="catalytic activity">
    <reaction evidence="11">
        <text>S-sulfanylglutathione + O2 + H2O = sulfite + glutathione + 2 H(+)</text>
        <dbReference type="Rhea" id="RHEA:12981"/>
        <dbReference type="ChEBI" id="CHEBI:15377"/>
        <dbReference type="ChEBI" id="CHEBI:15378"/>
        <dbReference type="ChEBI" id="CHEBI:15379"/>
        <dbReference type="ChEBI" id="CHEBI:17359"/>
        <dbReference type="ChEBI" id="CHEBI:57925"/>
        <dbReference type="ChEBI" id="CHEBI:58905"/>
        <dbReference type="EC" id="1.13.11.18"/>
    </reaction>
</comment>
<dbReference type="RefSeq" id="XP_019772485.2">
    <property type="nucleotide sequence ID" value="XM_019916926.2"/>
</dbReference>
<comment type="cofactor">
    <cofactor evidence="1">
        <name>Fe(2+)</name>
        <dbReference type="ChEBI" id="CHEBI:29033"/>
    </cofactor>
</comment>
<evidence type="ECO:0000256" key="4">
    <source>
        <dbReference type="ARBA" id="ARBA00022723"/>
    </source>
</evidence>
<evidence type="ECO:0000256" key="14">
    <source>
        <dbReference type="ARBA" id="ARBA00067300"/>
    </source>
</evidence>
<dbReference type="PANTHER" id="PTHR43084">
    <property type="entry name" value="PERSULFIDE DIOXYGENASE ETHE1"/>
    <property type="match status" value="1"/>
</dbReference>
<comment type="similarity">
    <text evidence="3">Belongs to the metallo-beta-lactamase superfamily. Glyoxalase II family.</text>
</comment>
<dbReference type="InterPro" id="IPR051682">
    <property type="entry name" value="Mito_Persulfide_Diox"/>
</dbReference>
<dbReference type="GO" id="GO:0006749">
    <property type="term" value="P:glutathione metabolic process"/>
    <property type="evidence" value="ECO:0007669"/>
    <property type="project" value="InterPro"/>
</dbReference>
<dbReference type="EC" id="1.13.11.18" evidence="13"/>
<evidence type="ECO:0000256" key="5">
    <source>
        <dbReference type="ARBA" id="ARBA00022946"/>
    </source>
</evidence>
<evidence type="ECO:0000256" key="1">
    <source>
        <dbReference type="ARBA" id="ARBA00001954"/>
    </source>
</evidence>
<dbReference type="SMART" id="SM00849">
    <property type="entry name" value="Lactamase_B"/>
    <property type="match status" value="1"/>
</dbReference>
<reference evidence="18" key="1">
    <citation type="journal article" date="2013" name="Genome Biol.">
        <title>Draft genome of the mountain pine beetle, Dendroctonus ponderosae Hopkins, a major forest pest.</title>
        <authorList>
            <person name="Keeling C.I."/>
            <person name="Yuen M.M."/>
            <person name="Liao N.Y."/>
            <person name="Docking T.R."/>
            <person name="Chan S.K."/>
            <person name="Taylor G.A."/>
            <person name="Palmquist D.L."/>
            <person name="Jackman S.D."/>
            <person name="Nguyen A."/>
            <person name="Li M."/>
            <person name="Henderson H."/>
            <person name="Janes J.K."/>
            <person name="Zhao Y."/>
            <person name="Pandoh P."/>
            <person name="Moore R."/>
            <person name="Sperling F.A."/>
            <person name="Huber D.P."/>
            <person name="Birol I."/>
            <person name="Jones S.J."/>
            <person name="Bohlmann J."/>
        </authorList>
    </citation>
    <scope>NUCLEOTIDE SEQUENCE</scope>
</reference>
<evidence type="ECO:0000256" key="8">
    <source>
        <dbReference type="ARBA" id="ARBA00023002"/>
    </source>
</evidence>
<evidence type="ECO:0000256" key="6">
    <source>
        <dbReference type="ARBA" id="ARBA00022964"/>
    </source>
</evidence>
<evidence type="ECO:0000256" key="3">
    <source>
        <dbReference type="ARBA" id="ARBA00006759"/>
    </source>
</evidence>
<dbReference type="CDD" id="cd07724">
    <property type="entry name" value="POD-like_MBL-fold"/>
    <property type="match status" value="1"/>
</dbReference>
<organism evidence="17 18">
    <name type="scientific">Dendroctonus ponderosae</name>
    <name type="common">Mountain pine beetle</name>
    <dbReference type="NCBI Taxonomy" id="77166"/>
    <lineage>
        <taxon>Eukaryota</taxon>
        <taxon>Metazoa</taxon>
        <taxon>Ecdysozoa</taxon>
        <taxon>Arthropoda</taxon>
        <taxon>Hexapoda</taxon>
        <taxon>Insecta</taxon>
        <taxon>Pterygota</taxon>
        <taxon>Neoptera</taxon>
        <taxon>Endopterygota</taxon>
        <taxon>Coleoptera</taxon>
        <taxon>Polyphaga</taxon>
        <taxon>Cucujiformia</taxon>
        <taxon>Curculionidae</taxon>
        <taxon>Scolytinae</taxon>
        <taxon>Dendroctonus</taxon>
    </lineage>
</organism>
<name>A0AAR5P8I9_DENPD</name>
<evidence type="ECO:0000256" key="9">
    <source>
        <dbReference type="ARBA" id="ARBA00023004"/>
    </source>
</evidence>
<keyword evidence="10" id="KW-0496">Mitochondrion</keyword>
<accession>A0AAR5P8I9</accession>
<dbReference type="EnsemblMetazoa" id="XM_019901618.1">
    <property type="protein sequence ID" value="XP_019757177.1"/>
    <property type="gene ID" value="LOC109535682"/>
</dbReference>
<protein>
    <recommendedName>
        <fullName evidence="14">Persulfide dioxygenase ETHE1, mitochondrial</fullName>
        <ecNumber evidence="13">1.13.11.18</ecNumber>
    </recommendedName>
    <alternativeName>
        <fullName evidence="15">Sulfur dioxygenase ETHE1</fullName>
    </alternativeName>
</protein>
<dbReference type="SUPFAM" id="SSF56281">
    <property type="entry name" value="Metallo-hydrolase/oxidoreductase"/>
    <property type="match status" value="1"/>
</dbReference>
<keyword evidence="6" id="KW-0223">Dioxygenase</keyword>
<evidence type="ECO:0000256" key="13">
    <source>
        <dbReference type="ARBA" id="ARBA00066686"/>
    </source>
</evidence>
<dbReference type="GeneID" id="109546090"/>
<dbReference type="GO" id="GO:0050313">
    <property type="term" value="F:sulfur dioxygenase activity"/>
    <property type="evidence" value="ECO:0007669"/>
    <property type="project" value="UniProtKB-EC"/>
</dbReference>
<evidence type="ECO:0000256" key="15">
    <source>
        <dbReference type="ARBA" id="ARBA00077964"/>
    </source>
</evidence>
<sequence>MSKVDGALQYVRHFSKFGRSFRIQKQHPHLQRSESVKPQKAIPALEIASRNLSSFQTQLLIFRQLFDHISSTYTYLLACPRTKECVLVDPVLAQAKRDFQITQDLGLSIKYSVNTHMHADHITGTGYLRVLSGCKTVISKASGADADIHVQEDDEIAFGTQKLKVLSTPGHTNGCVTYYSPEQGVAFTGDALLIRGCGRTDFQEGNPRTLYRSVHEKIFRLPTATLLFPAHDYKGLTCTTVDEESRLNPRLSKTEDQFVKIMNNLNLDYPKQIDRALPANKVCGVYDIPQNP</sequence>
<dbReference type="GO" id="GO:0046872">
    <property type="term" value="F:metal ion binding"/>
    <property type="evidence" value="ECO:0007669"/>
    <property type="project" value="UniProtKB-KW"/>
</dbReference>
<dbReference type="AlphaFoldDB" id="A0AAR5P8I9"/>
<feature type="domain" description="Metallo-beta-lactamase" evidence="16">
    <location>
        <begin position="71"/>
        <end position="231"/>
    </location>
</feature>
<dbReference type="Gene3D" id="3.60.15.10">
    <property type="entry name" value="Ribonuclease Z/Hydroxyacylglutathione hydrolase-like"/>
    <property type="match status" value="1"/>
</dbReference>
<dbReference type="KEGG" id="dpa:109546090"/>
<evidence type="ECO:0000259" key="16">
    <source>
        <dbReference type="SMART" id="SM00849"/>
    </source>
</evidence>
<keyword evidence="18" id="KW-1185">Reference proteome</keyword>
<evidence type="ECO:0000256" key="11">
    <source>
        <dbReference type="ARBA" id="ARBA00050990"/>
    </source>
</evidence>